<evidence type="ECO:0000313" key="2">
    <source>
        <dbReference type="Proteomes" id="UP000265520"/>
    </source>
</evidence>
<feature type="non-terminal residue" evidence="1">
    <location>
        <position position="53"/>
    </location>
</feature>
<keyword evidence="2" id="KW-1185">Reference proteome</keyword>
<dbReference type="EMBL" id="LXQA011087924">
    <property type="protein sequence ID" value="MCI84310.1"/>
    <property type="molecule type" value="Genomic_DNA"/>
</dbReference>
<accession>A0A392VCU4</accession>
<sequence length="53" mass="5833">MYWEAFKAMKLAEEQLQPSVGTLVGFSGEQVDVMGYASLLTTFGDKESAKTIK</sequence>
<proteinExistence type="predicted"/>
<name>A0A392VCU4_9FABA</name>
<dbReference type="AlphaFoldDB" id="A0A392VCU4"/>
<protein>
    <submittedName>
        <fullName evidence="1">Uncharacterized protein</fullName>
    </submittedName>
</protein>
<dbReference type="Proteomes" id="UP000265520">
    <property type="component" value="Unassembled WGS sequence"/>
</dbReference>
<comment type="caution">
    <text evidence="1">The sequence shown here is derived from an EMBL/GenBank/DDBJ whole genome shotgun (WGS) entry which is preliminary data.</text>
</comment>
<organism evidence="1 2">
    <name type="scientific">Trifolium medium</name>
    <dbReference type="NCBI Taxonomy" id="97028"/>
    <lineage>
        <taxon>Eukaryota</taxon>
        <taxon>Viridiplantae</taxon>
        <taxon>Streptophyta</taxon>
        <taxon>Embryophyta</taxon>
        <taxon>Tracheophyta</taxon>
        <taxon>Spermatophyta</taxon>
        <taxon>Magnoliopsida</taxon>
        <taxon>eudicotyledons</taxon>
        <taxon>Gunneridae</taxon>
        <taxon>Pentapetalae</taxon>
        <taxon>rosids</taxon>
        <taxon>fabids</taxon>
        <taxon>Fabales</taxon>
        <taxon>Fabaceae</taxon>
        <taxon>Papilionoideae</taxon>
        <taxon>50 kb inversion clade</taxon>
        <taxon>NPAAA clade</taxon>
        <taxon>Hologalegina</taxon>
        <taxon>IRL clade</taxon>
        <taxon>Trifolieae</taxon>
        <taxon>Trifolium</taxon>
    </lineage>
</organism>
<reference evidence="1 2" key="1">
    <citation type="journal article" date="2018" name="Front. Plant Sci.">
        <title>Red Clover (Trifolium pratense) and Zigzag Clover (T. medium) - A Picture of Genomic Similarities and Differences.</title>
        <authorList>
            <person name="Dluhosova J."/>
            <person name="Istvanek J."/>
            <person name="Nedelnik J."/>
            <person name="Repkova J."/>
        </authorList>
    </citation>
    <scope>NUCLEOTIDE SEQUENCE [LARGE SCALE GENOMIC DNA]</scope>
    <source>
        <strain evidence="2">cv. 10/8</strain>
        <tissue evidence="1">Leaf</tissue>
    </source>
</reference>
<evidence type="ECO:0000313" key="1">
    <source>
        <dbReference type="EMBL" id="MCI84310.1"/>
    </source>
</evidence>